<organism evidence="1 2">
    <name type="scientific">Streptomyces lavendofoliae</name>
    <dbReference type="NCBI Taxonomy" id="67314"/>
    <lineage>
        <taxon>Bacteria</taxon>
        <taxon>Bacillati</taxon>
        <taxon>Actinomycetota</taxon>
        <taxon>Actinomycetes</taxon>
        <taxon>Kitasatosporales</taxon>
        <taxon>Streptomycetaceae</taxon>
        <taxon>Streptomyces</taxon>
    </lineage>
</organism>
<dbReference type="RefSeq" id="WP_189554112.1">
    <property type="nucleotide sequence ID" value="NZ_BMTP01000018.1"/>
</dbReference>
<name>A0A918I3G8_9ACTN</name>
<evidence type="ECO:0000313" key="1">
    <source>
        <dbReference type="EMBL" id="GGU60356.1"/>
    </source>
</evidence>
<accession>A0A918I3G8</accession>
<sequence>MFVRTTYATGDPAKLDGAVRALTTEGREQLFGQPGFRGAGLFVDREVGKLMTGTWWDDEEALRASAERMGEVRARMLAGFAATVTVDVWEAAVATRPEAAGEDARFRMTRMDVAPSDADALVDAYENGALPKLRAMNGFLGGSLLLDRAGGRATVGAIYADQDSLAASRGHSAAVRGEATSRTRATVRSVEEFEVVMVESRPPSP</sequence>
<dbReference type="Proteomes" id="UP000636661">
    <property type="component" value="Unassembled WGS sequence"/>
</dbReference>
<dbReference type="SUPFAM" id="SSF54909">
    <property type="entry name" value="Dimeric alpha+beta barrel"/>
    <property type="match status" value="2"/>
</dbReference>
<evidence type="ECO:0008006" key="3">
    <source>
        <dbReference type="Google" id="ProtNLM"/>
    </source>
</evidence>
<dbReference type="InterPro" id="IPR011008">
    <property type="entry name" value="Dimeric_a/b-barrel"/>
</dbReference>
<dbReference type="AlphaFoldDB" id="A0A918I3G8"/>
<dbReference type="EMBL" id="BMTP01000018">
    <property type="protein sequence ID" value="GGU60356.1"/>
    <property type="molecule type" value="Genomic_DNA"/>
</dbReference>
<proteinExistence type="predicted"/>
<dbReference type="Gene3D" id="3.30.70.100">
    <property type="match status" value="1"/>
</dbReference>
<comment type="caution">
    <text evidence="1">The sequence shown here is derived from an EMBL/GenBank/DDBJ whole genome shotgun (WGS) entry which is preliminary data.</text>
</comment>
<gene>
    <name evidence="1" type="ORF">GCM10010274_56520</name>
</gene>
<evidence type="ECO:0000313" key="2">
    <source>
        <dbReference type="Proteomes" id="UP000636661"/>
    </source>
</evidence>
<protein>
    <recommendedName>
        <fullName evidence="3">ABM domain-containing protein</fullName>
    </recommendedName>
</protein>
<reference evidence="1" key="1">
    <citation type="journal article" date="2014" name="Int. J. Syst. Evol. Microbiol.">
        <title>Complete genome sequence of Corynebacterium casei LMG S-19264T (=DSM 44701T), isolated from a smear-ripened cheese.</title>
        <authorList>
            <consortium name="US DOE Joint Genome Institute (JGI-PGF)"/>
            <person name="Walter F."/>
            <person name="Albersmeier A."/>
            <person name="Kalinowski J."/>
            <person name="Ruckert C."/>
        </authorList>
    </citation>
    <scope>NUCLEOTIDE SEQUENCE</scope>
    <source>
        <strain evidence="1">JCM 4391</strain>
    </source>
</reference>
<keyword evidence="2" id="KW-1185">Reference proteome</keyword>
<reference evidence="1" key="2">
    <citation type="submission" date="2020-09" db="EMBL/GenBank/DDBJ databases">
        <authorList>
            <person name="Sun Q."/>
            <person name="Ohkuma M."/>
        </authorList>
    </citation>
    <scope>NUCLEOTIDE SEQUENCE</scope>
    <source>
        <strain evidence="1">JCM 4391</strain>
    </source>
</reference>